<sequence>MIGAATFYLFYNPKYKLPKDLVPKHYPFANEEGILLFGDYQFGGHNYFENWSVFAPEDCSSSVGKATYVKAEQIKDISTQKMKEDWSQYGYELVVELDGSINDSKLELVKPGDICLYKDKPHVGIIANILEKSITTLQFARDIDREREKILGGGIYYDNLSDDKYAAYILRSNLEPLSESISLSNLLNKIDAKYVEL</sequence>
<dbReference type="Proteomes" id="UP000027161">
    <property type="component" value="Unassembled WGS sequence"/>
</dbReference>
<dbReference type="EMBL" id="JFKF01000041">
    <property type="protein sequence ID" value="KDO03320.1"/>
    <property type="molecule type" value="Genomic_DNA"/>
</dbReference>
<dbReference type="RefSeq" id="WP_008579798.1">
    <property type="nucleotide sequence ID" value="NZ_CP113531.1"/>
</dbReference>
<comment type="caution">
    <text evidence="1">The sequence shown here is derived from an EMBL/GenBank/DDBJ whole genome shotgun (WGS) entry which is preliminary data.</text>
</comment>
<gene>
    <name evidence="1" type="ORF">REISMN_02380</name>
</gene>
<keyword evidence="2" id="KW-1185">Reference proteome</keyword>
<organism evidence="1 2">
    <name type="scientific">Rickettsia tamurae subsp. buchneri</name>
    <dbReference type="NCBI Taxonomy" id="1462938"/>
    <lineage>
        <taxon>Bacteria</taxon>
        <taxon>Pseudomonadati</taxon>
        <taxon>Pseudomonadota</taxon>
        <taxon>Alphaproteobacteria</taxon>
        <taxon>Rickettsiales</taxon>
        <taxon>Rickettsiaceae</taxon>
        <taxon>Rickettsieae</taxon>
        <taxon>Rickettsia</taxon>
        <taxon>spotted fever group</taxon>
    </lineage>
</organism>
<proteinExistence type="predicted"/>
<evidence type="ECO:0000313" key="1">
    <source>
        <dbReference type="EMBL" id="KDO03320.1"/>
    </source>
</evidence>
<reference evidence="1 2" key="1">
    <citation type="submission" date="2014-02" db="EMBL/GenBank/DDBJ databases">
        <title>Draft genome sequence of Rickettsia buchneri sp. nov. ISO7T.</title>
        <authorList>
            <person name="Felsheim R.F."/>
            <person name="Kurtti T.J."/>
            <person name="Munderloh U.G."/>
        </authorList>
    </citation>
    <scope>NUCLEOTIDE SEQUENCE [LARGE SCALE GENOMIC DNA]</scope>
    <source>
        <strain evidence="1 2">ISO7</strain>
    </source>
</reference>
<protein>
    <submittedName>
        <fullName evidence="1">Uncharacterized protein</fullName>
    </submittedName>
</protein>
<dbReference type="AlphaFoldDB" id="A0A8E1C0I4"/>
<evidence type="ECO:0000313" key="2">
    <source>
        <dbReference type="Proteomes" id="UP000027161"/>
    </source>
</evidence>
<accession>A0A8E1C0I4</accession>
<name>A0A8E1C0I4_9RICK</name>